<accession>A0ABX8V2B1</accession>
<feature type="domain" description="CBS" evidence="6">
    <location>
        <begin position="267"/>
        <end position="322"/>
    </location>
</feature>
<keyword evidence="3 5" id="KW-0129">CBS domain</keyword>
<dbReference type="Pfam" id="PF00571">
    <property type="entry name" value="CBS"/>
    <property type="match status" value="2"/>
</dbReference>
<dbReference type="SUPFAM" id="SSF53697">
    <property type="entry name" value="SIS domain"/>
    <property type="match status" value="1"/>
</dbReference>
<proteinExistence type="inferred from homology"/>
<evidence type="ECO:0000259" key="7">
    <source>
        <dbReference type="PROSITE" id="PS51464"/>
    </source>
</evidence>
<evidence type="ECO:0000256" key="1">
    <source>
        <dbReference type="ARBA" id="ARBA00008165"/>
    </source>
</evidence>
<organism evidence="8 9">
    <name type="scientific">Candidatus Rhabdochlamydia oedothoracis</name>
    <dbReference type="NCBI Taxonomy" id="2720720"/>
    <lineage>
        <taxon>Bacteria</taxon>
        <taxon>Pseudomonadati</taxon>
        <taxon>Chlamydiota</taxon>
        <taxon>Chlamydiia</taxon>
        <taxon>Parachlamydiales</taxon>
        <taxon>Candidatus Rhabdochlamydiaceae</taxon>
        <taxon>Candidatus Rhabdochlamydia</taxon>
    </lineage>
</organism>
<dbReference type="PROSITE" id="PS51464">
    <property type="entry name" value="SIS"/>
    <property type="match status" value="1"/>
</dbReference>
<dbReference type="PANTHER" id="PTHR47476:SF2">
    <property type="entry name" value="ARABINOSE 5-PHOSPHATE ISOMERASE-RELATED"/>
    <property type="match status" value="1"/>
</dbReference>
<dbReference type="Gene3D" id="3.10.580.10">
    <property type="entry name" value="CBS-domain"/>
    <property type="match status" value="1"/>
</dbReference>
<sequence>MQEIQEILSRQKQYLAHYFTNLPLEQLQKVIKQCSKVSGLLVLTGVGKSGIIAEKIAMTLISTGTKALYFPPTNFLHGDIGILSEKDLLLLFSRSGETEELLHLVPFAKKRKTFIVAVISHLNSRLSRLADLSIYLPVEKELCPFNLAPTTSTMVQLLFGDLLAISLMHKNQFDLIKYSLNHPAGSIGKKATLKVGDLMFRNQAIPLADPSDKLIDVLFELSDKKCGAILIVDEKKKLLGIFTDGDLRRALQVRGTSALEQPVRDLMTNSIVVVNQDLLAWDALALMQKDPKRYITILPVVLDDRTVIGILRMHDIVQAGIA</sequence>
<dbReference type="InterPro" id="IPR001347">
    <property type="entry name" value="SIS_dom"/>
</dbReference>
<evidence type="ECO:0000259" key="6">
    <source>
        <dbReference type="PROSITE" id="PS51371"/>
    </source>
</evidence>
<evidence type="ECO:0000256" key="4">
    <source>
        <dbReference type="PIRNR" id="PIRNR004692"/>
    </source>
</evidence>
<dbReference type="Gene3D" id="3.40.50.10490">
    <property type="entry name" value="Glucose-6-phosphate isomerase like protein, domain 1"/>
    <property type="match status" value="1"/>
</dbReference>
<comment type="similarity">
    <text evidence="1 4">Belongs to the SIS family. GutQ/KpsF subfamily.</text>
</comment>
<reference evidence="8 9" key="1">
    <citation type="journal article" date="2022" name="bioRxiv">
        <title>Ecology and evolution of chlamydial symbionts of arthropods.</title>
        <authorList>
            <person name="Halter T."/>
            <person name="Koestlbacher S."/>
            <person name="Collingro A."/>
            <person name="Sixt B.S."/>
            <person name="Toenshoff E.R."/>
            <person name="Hendrickx F."/>
            <person name="Kostanjsek R."/>
            <person name="Horn M."/>
        </authorList>
    </citation>
    <scope>NUCLEOTIDE SEQUENCE [LARGE SCALE GENOMIC DNA]</scope>
    <source>
        <strain evidence="8">W744xW776</strain>
    </source>
</reference>
<keyword evidence="9" id="KW-1185">Reference proteome</keyword>
<dbReference type="GO" id="GO:0019146">
    <property type="term" value="F:arabinose-5-phosphate isomerase activity"/>
    <property type="evidence" value="ECO:0007669"/>
    <property type="project" value="UniProtKB-EC"/>
</dbReference>
<name>A0ABX8V2B1_9BACT</name>
<protein>
    <submittedName>
        <fullName evidence="8">Arabinose 5-phosphate isomerase KdsD</fullName>
        <ecNumber evidence="8">5.3.1.13</ecNumber>
    </submittedName>
</protein>
<dbReference type="NCBIfam" id="TIGR00393">
    <property type="entry name" value="kpsF"/>
    <property type="match status" value="1"/>
</dbReference>
<keyword evidence="2" id="KW-0677">Repeat</keyword>
<dbReference type="CDD" id="cd05014">
    <property type="entry name" value="SIS_Kpsf"/>
    <property type="match status" value="1"/>
</dbReference>
<keyword evidence="8" id="KW-0413">Isomerase</keyword>
<dbReference type="EC" id="5.3.1.13" evidence="8"/>
<evidence type="ECO:0000256" key="2">
    <source>
        <dbReference type="ARBA" id="ARBA00022737"/>
    </source>
</evidence>
<dbReference type="CDD" id="cd04604">
    <property type="entry name" value="CBS_pair_SIS_assoc"/>
    <property type="match status" value="1"/>
</dbReference>
<dbReference type="PIRSF" id="PIRSF004692">
    <property type="entry name" value="KdsD_KpsF"/>
    <property type="match status" value="1"/>
</dbReference>
<feature type="domain" description="CBS" evidence="6">
    <location>
        <begin position="199"/>
        <end position="259"/>
    </location>
</feature>
<dbReference type="InterPro" id="IPR035474">
    <property type="entry name" value="SIS_Kpsf"/>
</dbReference>
<dbReference type="Pfam" id="PF01380">
    <property type="entry name" value="SIS"/>
    <property type="match status" value="1"/>
</dbReference>
<dbReference type="EMBL" id="CP075587">
    <property type="protein sequence ID" value="QYF49379.1"/>
    <property type="molecule type" value="Genomic_DNA"/>
</dbReference>
<evidence type="ECO:0000256" key="5">
    <source>
        <dbReference type="PROSITE-ProRule" id="PRU00703"/>
    </source>
</evidence>
<feature type="domain" description="SIS" evidence="7">
    <location>
        <begin position="27"/>
        <end position="173"/>
    </location>
</feature>
<dbReference type="InterPro" id="IPR046342">
    <property type="entry name" value="CBS_dom_sf"/>
</dbReference>
<dbReference type="SMART" id="SM00116">
    <property type="entry name" value="CBS"/>
    <property type="match status" value="1"/>
</dbReference>
<dbReference type="Proteomes" id="UP000826014">
    <property type="component" value="Chromosome"/>
</dbReference>
<evidence type="ECO:0000256" key="3">
    <source>
        <dbReference type="ARBA" id="ARBA00023122"/>
    </source>
</evidence>
<dbReference type="InterPro" id="IPR046348">
    <property type="entry name" value="SIS_dom_sf"/>
</dbReference>
<dbReference type="InterPro" id="IPR000644">
    <property type="entry name" value="CBS_dom"/>
</dbReference>
<evidence type="ECO:0000313" key="8">
    <source>
        <dbReference type="EMBL" id="QYF49379.1"/>
    </source>
</evidence>
<gene>
    <name evidence="8" type="ORF">RHABOEDO_001709</name>
</gene>
<dbReference type="PROSITE" id="PS51371">
    <property type="entry name" value="CBS"/>
    <property type="match status" value="2"/>
</dbReference>
<dbReference type="PANTHER" id="PTHR47476">
    <property type="match status" value="1"/>
</dbReference>
<dbReference type="RefSeq" id="WP_215217642.1">
    <property type="nucleotide sequence ID" value="NZ_CP075587.1"/>
</dbReference>
<evidence type="ECO:0000313" key="9">
    <source>
        <dbReference type="Proteomes" id="UP000826014"/>
    </source>
</evidence>
<dbReference type="InterPro" id="IPR004800">
    <property type="entry name" value="KdsD/KpsF-type"/>
</dbReference>